<comment type="caution">
    <text evidence="3">The sequence shown here is derived from an EMBL/GenBank/DDBJ whole genome shotgun (WGS) entry which is preliminary data.</text>
</comment>
<dbReference type="GO" id="GO:0000785">
    <property type="term" value="C:chromatin"/>
    <property type="evidence" value="ECO:0007669"/>
    <property type="project" value="TreeGrafter"/>
</dbReference>
<dbReference type="OrthoDB" id="3532430at2759"/>
<reference evidence="3" key="1">
    <citation type="journal article" date="2021" name="Nat. Commun.">
        <title>Genetic determinants of endophytism in the Arabidopsis root mycobiome.</title>
        <authorList>
            <person name="Mesny F."/>
            <person name="Miyauchi S."/>
            <person name="Thiergart T."/>
            <person name="Pickel B."/>
            <person name="Atanasova L."/>
            <person name="Karlsson M."/>
            <person name="Huettel B."/>
            <person name="Barry K.W."/>
            <person name="Haridas S."/>
            <person name="Chen C."/>
            <person name="Bauer D."/>
            <person name="Andreopoulos W."/>
            <person name="Pangilinan J."/>
            <person name="LaButti K."/>
            <person name="Riley R."/>
            <person name="Lipzen A."/>
            <person name="Clum A."/>
            <person name="Drula E."/>
            <person name="Henrissat B."/>
            <person name="Kohler A."/>
            <person name="Grigoriev I.V."/>
            <person name="Martin F.M."/>
            <person name="Hacquard S."/>
        </authorList>
    </citation>
    <scope>NUCLEOTIDE SEQUENCE</scope>
    <source>
        <strain evidence="3">MPI-CAGE-CH-0230</strain>
    </source>
</reference>
<protein>
    <submittedName>
        <fullName evidence="3">Uncharacterized protein</fullName>
    </submittedName>
</protein>
<proteinExistence type="predicted"/>
<dbReference type="GeneID" id="70179690"/>
<gene>
    <name evidence="3" type="ORF">B0I36DRAFT_245264</name>
</gene>
<keyword evidence="4" id="KW-1185">Reference proteome</keyword>
<feature type="compositionally biased region" description="Low complexity" evidence="2">
    <location>
        <begin position="39"/>
        <end position="63"/>
    </location>
</feature>
<name>A0A9P9BPK8_9PEZI</name>
<dbReference type="PANTHER" id="PTHR43941">
    <property type="entry name" value="STRUCTURAL MAINTENANCE OF CHROMOSOMES PROTEIN 2"/>
    <property type="match status" value="1"/>
</dbReference>
<dbReference type="GO" id="GO:0000796">
    <property type="term" value="C:condensin complex"/>
    <property type="evidence" value="ECO:0007669"/>
    <property type="project" value="TreeGrafter"/>
</dbReference>
<dbReference type="GO" id="GO:0003682">
    <property type="term" value="F:chromatin binding"/>
    <property type="evidence" value="ECO:0007669"/>
    <property type="project" value="TreeGrafter"/>
</dbReference>
<dbReference type="GO" id="GO:0000793">
    <property type="term" value="C:condensed chromosome"/>
    <property type="evidence" value="ECO:0007669"/>
    <property type="project" value="TreeGrafter"/>
</dbReference>
<feature type="compositionally biased region" description="Low complexity" evidence="2">
    <location>
        <begin position="241"/>
        <end position="260"/>
    </location>
</feature>
<evidence type="ECO:0000256" key="1">
    <source>
        <dbReference type="SAM" id="Coils"/>
    </source>
</evidence>
<dbReference type="Proteomes" id="UP000756346">
    <property type="component" value="Unassembled WGS sequence"/>
</dbReference>
<organism evidence="3 4">
    <name type="scientific">Microdochium trichocladiopsis</name>
    <dbReference type="NCBI Taxonomy" id="1682393"/>
    <lineage>
        <taxon>Eukaryota</taxon>
        <taxon>Fungi</taxon>
        <taxon>Dikarya</taxon>
        <taxon>Ascomycota</taxon>
        <taxon>Pezizomycotina</taxon>
        <taxon>Sordariomycetes</taxon>
        <taxon>Xylariomycetidae</taxon>
        <taxon>Xylariales</taxon>
        <taxon>Microdochiaceae</taxon>
        <taxon>Microdochium</taxon>
    </lineage>
</organism>
<sequence>MDDSTCIARRRTPRACTRASSAPTTTSTGRNSSATSKEQPSTQVVQPTTTTTTTTTTLVTKTPGKPKSRKRVRFSDPGPQAGLNQDDGEPDSGNDAVLSSTGLTPMVRRSSLGSGTSTTSSPSAKRRRHSTPISSTSTHLSSPSAASPAKQEMMAVHFPSLRQILSDRVKRRIRRNGLSEEMNVIAAEKKAQQESREAELEQLRSSLAAKDAEIERLRELSMLSTSSSNLVELEREVETLRQQLSSRSSPPHGSSSSVVRQTDDSRFYDWTMSARDPFSDEYTDMDIDVDDTHLEDSAFGDSTMVDLVCSTPSRRHRATTTTSGAMGVSLPAGSFPTPPCTSPTIPATPCSVRQTRPLHVPVTPSSHASASVQASLPDPDAVAVKAELESLRLELGKLTDTLESQAALQTRITEKVSSGLAEHAPKIHEDGQSSNLAGHVQQDNAGVESQLDKLLQVLSDRTAALHDLNSSLASLGFPGNDASEIITSLTASLRAARLELEYLTPGELSLPLTSHGAEVLDLVLSALRDLARREQEHEQTIDEYHALELSLRQQLSARVGVMDALRVQLKDSEASLAGRDDKISDLEVGIDRLKGAAEGYRRDIAELEALVQRMEGDMAAAADAAEIACNLALAELGAKLAAVIDQTETFDAELSSLHESKSREIRALNRSHGENLAVRDARVAELRREIDSINASLRRAYGTIQGLRVENIALGKQVEAEKTRARVAIDEMKAEMRHAVKMSSGFLATPKRGGSTPALAKPAKRPRRYDSGVGLNEDE</sequence>
<feature type="region of interest" description="Disordered" evidence="2">
    <location>
        <begin position="1"/>
        <end position="150"/>
    </location>
</feature>
<dbReference type="RefSeq" id="XP_046011503.1">
    <property type="nucleotide sequence ID" value="XM_046150144.1"/>
</dbReference>
<feature type="coiled-coil region" evidence="1">
    <location>
        <begin position="590"/>
        <end position="624"/>
    </location>
</feature>
<evidence type="ECO:0000256" key="2">
    <source>
        <dbReference type="SAM" id="MobiDB-lite"/>
    </source>
</evidence>
<evidence type="ECO:0000313" key="3">
    <source>
        <dbReference type="EMBL" id="KAH7029215.1"/>
    </source>
</evidence>
<feature type="region of interest" description="Disordered" evidence="2">
    <location>
        <begin position="241"/>
        <end position="261"/>
    </location>
</feature>
<keyword evidence="1" id="KW-0175">Coiled coil</keyword>
<evidence type="ECO:0000313" key="4">
    <source>
        <dbReference type="Proteomes" id="UP000756346"/>
    </source>
</evidence>
<feature type="compositionally biased region" description="Low complexity" evidence="2">
    <location>
        <begin position="14"/>
        <end position="30"/>
    </location>
</feature>
<dbReference type="AlphaFoldDB" id="A0A9P9BPK8"/>
<dbReference type="PANTHER" id="PTHR43941:SF1">
    <property type="entry name" value="STRUCTURAL MAINTENANCE OF CHROMOSOMES PROTEIN 2"/>
    <property type="match status" value="1"/>
</dbReference>
<feature type="compositionally biased region" description="Low complexity" evidence="2">
    <location>
        <begin position="110"/>
        <end position="123"/>
    </location>
</feature>
<feature type="region of interest" description="Disordered" evidence="2">
    <location>
        <begin position="746"/>
        <end position="779"/>
    </location>
</feature>
<dbReference type="EMBL" id="JAGTJQ010000006">
    <property type="protein sequence ID" value="KAH7029215.1"/>
    <property type="molecule type" value="Genomic_DNA"/>
</dbReference>
<feature type="compositionally biased region" description="Low complexity" evidence="2">
    <location>
        <begin position="131"/>
        <end position="149"/>
    </location>
</feature>
<accession>A0A9P9BPK8</accession>
<dbReference type="GO" id="GO:0007076">
    <property type="term" value="P:mitotic chromosome condensation"/>
    <property type="evidence" value="ECO:0007669"/>
    <property type="project" value="TreeGrafter"/>
</dbReference>